<dbReference type="Proteomes" id="UP000029964">
    <property type="component" value="Unassembled WGS sequence"/>
</dbReference>
<organism evidence="3 4">
    <name type="scientific">Hapsidospora chrysogenum (strain ATCC 11550 / CBS 779.69 / DSM 880 / IAM 14645 / JCM 23072 / IMI 49137)</name>
    <name type="common">Acremonium chrysogenum</name>
    <dbReference type="NCBI Taxonomy" id="857340"/>
    <lineage>
        <taxon>Eukaryota</taxon>
        <taxon>Fungi</taxon>
        <taxon>Dikarya</taxon>
        <taxon>Ascomycota</taxon>
        <taxon>Pezizomycotina</taxon>
        <taxon>Sordariomycetes</taxon>
        <taxon>Hypocreomycetidae</taxon>
        <taxon>Hypocreales</taxon>
        <taxon>Bionectriaceae</taxon>
        <taxon>Hapsidospora</taxon>
    </lineage>
</organism>
<dbReference type="EMBL" id="JPKY01000172">
    <property type="protein sequence ID" value="KFH40729.1"/>
    <property type="molecule type" value="Genomic_DNA"/>
</dbReference>
<proteinExistence type="inferred from homology"/>
<gene>
    <name evidence="3" type="ORF">ACRE_085730</name>
</gene>
<comment type="caution">
    <text evidence="3">The sequence shown here is derived from an EMBL/GenBank/DDBJ whole genome shotgun (WGS) entry which is preliminary data.</text>
</comment>
<reference evidence="4" key="1">
    <citation type="journal article" date="2014" name="Genome Announc.">
        <title>Genome sequence and annotation of Acremonium chrysogenum, producer of the beta-lactam antibiotic cephalosporin C.</title>
        <authorList>
            <person name="Terfehr D."/>
            <person name="Dahlmann T.A."/>
            <person name="Specht T."/>
            <person name="Zadra I."/>
            <person name="Kuernsteiner H."/>
            <person name="Kueck U."/>
        </authorList>
    </citation>
    <scope>NUCLEOTIDE SEQUENCE [LARGE SCALE GENOMIC DNA]</scope>
    <source>
        <strain evidence="4">ATCC 11550 / CBS 779.69 / DSM 880 / IAM 14645 / JCM 23072 / IMI 49137</strain>
    </source>
</reference>
<evidence type="ECO:0000313" key="4">
    <source>
        <dbReference type="Proteomes" id="UP000029964"/>
    </source>
</evidence>
<dbReference type="PANTHER" id="PTHR20903:SF0">
    <property type="entry name" value="PREFOLDIN SUBUNIT 1"/>
    <property type="match status" value="1"/>
</dbReference>
<evidence type="ECO:0000313" key="3">
    <source>
        <dbReference type="EMBL" id="KFH40729.1"/>
    </source>
</evidence>
<name>A0A086SUE7_HAPC1</name>
<keyword evidence="4" id="KW-1185">Reference proteome</keyword>
<dbReference type="PANTHER" id="PTHR20903">
    <property type="entry name" value="PREFOLDIN SUBUNIT 1-RELATED"/>
    <property type="match status" value="1"/>
</dbReference>
<dbReference type="GO" id="GO:0051082">
    <property type="term" value="F:unfolded protein binding"/>
    <property type="evidence" value="ECO:0007669"/>
    <property type="project" value="InterPro"/>
</dbReference>
<dbReference type="STRING" id="857340.A0A086SUE7"/>
<dbReference type="OrthoDB" id="2015447at2759"/>
<dbReference type="InterPro" id="IPR002777">
    <property type="entry name" value="PFD_beta-like"/>
</dbReference>
<dbReference type="Pfam" id="PF01920">
    <property type="entry name" value="Prefoldin_2"/>
    <property type="match status" value="1"/>
</dbReference>
<dbReference type="HOGENOM" id="CLU_122140_0_1_1"/>
<dbReference type="AlphaFoldDB" id="A0A086SUE7"/>
<accession>A0A086SUE7</accession>
<dbReference type="GO" id="GO:0044183">
    <property type="term" value="F:protein folding chaperone"/>
    <property type="evidence" value="ECO:0007669"/>
    <property type="project" value="TreeGrafter"/>
</dbReference>
<dbReference type="SUPFAM" id="SSF46579">
    <property type="entry name" value="Prefoldin"/>
    <property type="match status" value="1"/>
</dbReference>
<evidence type="ECO:0000256" key="2">
    <source>
        <dbReference type="ARBA" id="ARBA00023186"/>
    </source>
</evidence>
<keyword evidence="2" id="KW-0143">Chaperone</keyword>
<sequence length="144" mass="16335">MSISNEALQKLVREIESQAIAAQQQIGLARTQMTAKQREQRLVKLTMSEMASLPDDAVVYEGVGKMYVPSPAPHDLVTYTTEACTNRGSRLRFASLPVTTLRQKLERQAHDLEGEVGKLNQRLLYLETTHKNSREHIEQMLRSQ</sequence>
<protein>
    <submittedName>
        <fullName evidence="3">Prefoldin subunit-like protein</fullName>
    </submittedName>
</protein>
<dbReference type="Gene3D" id="1.10.287.370">
    <property type="match status" value="1"/>
</dbReference>
<evidence type="ECO:0000256" key="1">
    <source>
        <dbReference type="ARBA" id="ARBA00008045"/>
    </source>
</evidence>
<dbReference type="GO" id="GO:0005737">
    <property type="term" value="C:cytoplasm"/>
    <property type="evidence" value="ECO:0007669"/>
    <property type="project" value="TreeGrafter"/>
</dbReference>
<comment type="similarity">
    <text evidence="1">Belongs to the prefoldin subunit beta family.</text>
</comment>
<dbReference type="InterPro" id="IPR009053">
    <property type="entry name" value="Prefoldin"/>
</dbReference>
<dbReference type="GO" id="GO:0016272">
    <property type="term" value="C:prefoldin complex"/>
    <property type="evidence" value="ECO:0007669"/>
    <property type="project" value="InterPro"/>
</dbReference>